<dbReference type="Proteomes" id="UP000078162">
    <property type="component" value="Chromosome"/>
</dbReference>
<feature type="binding site" evidence="13">
    <location>
        <begin position="74"/>
        <end position="81"/>
    </location>
    <ligand>
        <name>ATP</name>
        <dbReference type="ChEBI" id="CHEBI:30616"/>
    </ligand>
</feature>
<dbReference type="GO" id="GO:0009029">
    <property type="term" value="F:lipid-A 4'-kinase activity"/>
    <property type="evidence" value="ECO:0007669"/>
    <property type="project" value="UniProtKB-UniRule"/>
</dbReference>
<accession>A0A1A9HWA1</accession>
<comment type="catalytic activity">
    <reaction evidence="13">
        <text>a lipid A disaccharide + ATP = a lipid IVA + ADP + H(+)</text>
        <dbReference type="Rhea" id="RHEA:67840"/>
        <dbReference type="ChEBI" id="CHEBI:15378"/>
        <dbReference type="ChEBI" id="CHEBI:30616"/>
        <dbReference type="ChEBI" id="CHEBI:176343"/>
        <dbReference type="ChEBI" id="CHEBI:176425"/>
        <dbReference type="ChEBI" id="CHEBI:456216"/>
        <dbReference type="EC" id="2.7.1.130"/>
    </reaction>
</comment>
<evidence type="ECO:0000256" key="9">
    <source>
        <dbReference type="ARBA" id="ARBA00022777"/>
    </source>
</evidence>
<dbReference type="GO" id="GO:0005524">
    <property type="term" value="F:ATP binding"/>
    <property type="evidence" value="ECO:0007669"/>
    <property type="project" value="UniProtKB-UniRule"/>
</dbReference>
<dbReference type="InterPro" id="IPR003758">
    <property type="entry name" value="LpxK"/>
</dbReference>
<dbReference type="NCBIfam" id="TIGR00682">
    <property type="entry name" value="lpxK"/>
    <property type="match status" value="1"/>
</dbReference>
<evidence type="ECO:0000256" key="13">
    <source>
        <dbReference type="HAMAP-Rule" id="MF_00409"/>
    </source>
</evidence>
<evidence type="ECO:0000256" key="8">
    <source>
        <dbReference type="ARBA" id="ARBA00022741"/>
    </source>
</evidence>
<proteinExistence type="inferred from homology"/>
<keyword evidence="6 13" id="KW-0441">Lipid A biosynthesis</keyword>
<dbReference type="UniPathway" id="UPA00359">
    <property type="reaction ID" value="UER00482"/>
</dbReference>
<name>A0A1A9HWA1_9CHLA</name>
<dbReference type="InterPro" id="IPR027417">
    <property type="entry name" value="P-loop_NTPase"/>
</dbReference>
<evidence type="ECO:0000256" key="4">
    <source>
        <dbReference type="ARBA" id="ARBA00016436"/>
    </source>
</evidence>
<evidence type="ECO:0000256" key="11">
    <source>
        <dbReference type="ARBA" id="ARBA00023098"/>
    </source>
</evidence>
<dbReference type="Pfam" id="PF02606">
    <property type="entry name" value="LpxK"/>
    <property type="match status" value="1"/>
</dbReference>
<evidence type="ECO:0000313" key="15">
    <source>
        <dbReference type="Proteomes" id="UP000078162"/>
    </source>
</evidence>
<evidence type="ECO:0000256" key="5">
    <source>
        <dbReference type="ARBA" id="ARBA00022516"/>
    </source>
</evidence>
<keyword evidence="7 13" id="KW-0808">Transferase</keyword>
<dbReference type="GO" id="GO:0005886">
    <property type="term" value="C:plasma membrane"/>
    <property type="evidence" value="ECO:0007669"/>
    <property type="project" value="TreeGrafter"/>
</dbReference>
<evidence type="ECO:0000256" key="2">
    <source>
        <dbReference type="ARBA" id="ARBA00004870"/>
    </source>
</evidence>
<dbReference type="GO" id="GO:0009244">
    <property type="term" value="P:lipopolysaccharide core region biosynthetic process"/>
    <property type="evidence" value="ECO:0007669"/>
    <property type="project" value="TreeGrafter"/>
</dbReference>
<comment type="similarity">
    <text evidence="13">Belongs to the LpxK family.</text>
</comment>
<dbReference type="HAMAP" id="MF_00409">
    <property type="entry name" value="LpxK"/>
    <property type="match status" value="1"/>
</dbReference>
<protein>
    <recommendedName>
        <fullName evidence="4 13">Tetraacyldisaccharide 4'-kinase</fullName>
        <ecNumber evidence="3 13">2.7.1.130</ecNumber>
    </recommendedName>
    <alternativeName>
        <fullName evidence="12 13">Lipid A 4'-kinase</fullName>
    </alternativeName>
</protein>
<keyword evidence="11 13" id="KW-0443">Lipid metabolism</keyword>
<dbReference type="PANTHER" id="PTHR42724:SF1">
    <property type="entry name" value="TETRAACYLDISACCHARIDE 4'-KINASE, MITOCHONDRIAL-RELATED"/>
    <property type="match status" value="1"/>
</dbReference>
<comment type="function">
    <text evidence="1 13">Transfers the gamma-phosphate of ATP to the 4'-position of a tetraacyldisaccharide 1-phosphate intermediate (termed DS-1-P) to form tetraacyldisaccharide 1,4'-bis-phosphate (lipid IVA).</text>
</comment>
<keyword evidence="5 13" id="KW-0444">Lipid biosynthesis</keyword>
<dbReference type="KEGG" id="csaz:Cs308_0153"/>
<sequence>MNLRRAMRRQFPSALFMLYRRLTVSMSFGHIFGLGWLSRILSGIFACVVKFRSKFPFSSPVRVRSSIVSVGNIVLGGTGKTPFVLWLVEALRTRGYSCAVLSRGYKGRCSRKATCVVVDPRVHSAAYVGDEPLLMAKKLPQGSVWVNKDRRMSALRAAEHFDFLLLDDGLQYGKLQKDIEIAVVNGSDPLGSGAFFPTGRLRDFPSRLKTVDAIVINGESSVESQRLLKNFSQAPQFFVRPYLASVVWMHNGEQISVEELHNRGVGVFCGLGFPQGFFTMLKQAGVRILGTYLLPDHSGITKKELYYFCQKMASRQAQGVLCTEKDSVKLGDMSGESGWLPIGKVEMRFAICEDHALSLLNIIDQTHKSRGN</sequence>
<evidence type="ECO:0000256" key="1">
    <source>
        <dbReference type="ARBA" id="ARBA00002274"/>
    </source>
</evidence>
<reference evidence="14 15" key="1">
    <citation type="submission" date="2016-03" db="EMBL/GenBank/DDBJ databases">
        <title>Culture-independent genomics supports pathogen discovery for uncultivable bacteria within the genus Chlamydia.</title>
        <authorList>
            <person name="Taylor-Brown A."/>
            <person name="Bachmann N.L."/>
            <person name="Borel N."/>
            <person name="Polkinghorne A."/>
        </authorList>
    </citation>
    <scope>NUCLEOTIDE SEQUENCE [LARGE SCALE GENOMIC DNA]</scope>
    <source>
        <strain evidence="14 15">2742-308</strain>
    </source>
</reference>
<evidence type="ECO:0000313" key="14">
    <source>
        <dbReference type="EMBL" id="ANH78324.1"/>
    </source>
</evidence>
<keyword evidence="15" id="KW-1185">Reference proteome</keyword>
<dbReference type="AlphaFoldDB" id="A0A1A9HWA1"/>
<dbReference type="GO" id="GO:0009245">
    <property type="term" value="P:lipid A biosynthetic process"/>
    <property type="evidence" value="ECO:0007669"/>
    <property type="project" value="UniProtKB-UniRule"/>
</dbReference>
<dbReference type="EMBL" id="CP014639">
    <property type="protein sequence ID" value="ANH78324.1"/>
    <property type="molecule type" value="Genomic_DNA"/>
</dbReference>
<dbReference type="STRING" id="1806891.Cs308_0153"/>
<organism evidence="14 15">
    <name type="scientific">Candidatus Chlamydia sanziniae</name>
    <dbReference type="NCBI Taxonomy" id="1806891"/>
    <lineage>
        <taxon>Bacteria</taxon>
        <taxon>Pseudomonadati</taxon>
        <taxon>Chlamydiota</taxon>
        <taxon>Chlamydiia</taxon>
        <taxon>Chlamydiales</taxon>
        <taxon>Chlamydiaceae</taxon>
        <taxon>Chlamydia/Chlamydophila group</taxon>
        <taxon>Chlamydia</taxon>
    </lineage>
</organism>
<gene>
    <name evidence="13" type="primary">lpxK</name>
    <name evidence="14" type="ORF">Cs308_0153</name>
</gene>
<dbReference type="PATRIC" id="fig|1806891.3.peg.147"/>
<evidence type="ECO:0000256" key="3">
    <source>
        <dbReference type="ARBA" id="ARBA00012071"/>
    </source>
</evidence>
<keyword evidence="10 13" id="KW-0067">ATP-binding</keyword>
<dbReference type="SUPFAM" id="SSF52540">
    <property type="entry name" value="P-loop containing nucleoside triphosphate hydrolases"/>
    <property type="match status" value="1"/>
</dbReference>
<dbReference type="PANTHER" id="PTHR42724">
    <property type="entry name" value="TETRAACYLDISACCHARIDE 4'-KINASE"/>
    <property type="match status" value="1"/>
</dbReference>
<keyword evidence="9 13" id="KW-0418">Kinase</keyword>
<dbReference type="EC" id="2.7.1.130" evidence="3 13"/>
<evidence type="ECO:0000256" key="10">
    <source>
        <dbReference type="ARBA" id="ARBA00022840"/>
    </source>
</evidence>
<evidence type="ECO:0000256" key="12">
    <source>
        <dbReference type="ARBA" id="ARBA00029757"/>
    </source>
</evidence>
<evidence type="ECO:0000256" key="6">
    <source>
        <dbReference type="ARBA" id="ARBA00022556"/>
    </source>
</evidence>
<comment type="pathway">
    <text evidence="2 13">Glycolipid biosynthesis; lipid IV(A) biosynthesis; lipid IV(A) from (3R)-3-hydroxytetradecanoyl-[acyl-carrier-protein] and UDP-N-acetyl-alpha-D-glucosamine: step 6/6.</text>
</comment>
<keyword evidence="8 13" id="KW-0547">Nucleotide-binding</keyword>
<evidence type="ECO:0000256" key="7">
    <source>
        <dbReference type="ARBA" id="ARBA00022679"/>
    </source>
</evidence>